<dbReference type="Proteomes" id="UP000515156">
    <property type="component" value="Chromosome 2"/>
</dbReference>
<keyword evidence="6 9" id="KW-0472">Membrane</keyword>
<evidence type="ECO:0000256" key="8">
    <source>
        <dbReference type="SAM" id="MobiDB-lite"/>
    </source>
</evidence>
<evidence type="ECO:0000256" key="9">
    <source>
        <dbReference type="SAM" id="Phobius"/>
    </source>
</evidence>
<keyword evidence="3 9" id="KW-0812">Transmembrane</keyword>
<keyword evidence="5 7" id="KW-0175">Coiled coil</keyword>
<keyword evidence="4 9" id="KW-1133">Transmembrane helix</keyword>
<protein>
    <submittedName>
        <fullName evidence="11">Testis-specific protein TEX28</fullName>
    </submittedName>
</protein>
<organism evidence="10 11">
    <name type="scientific">Microcaecilia unicolor</name>
    <dbReference type="NCBI Taxonomy" id="1415580"/>
    <lineage>
        <taxon>Eukaryota</taxon>
        <taxon>Metazoa</taxon>
        <taxon>Chordata</taxon>
        <taxon>Craniata</taxon>
        <taxon>Vertebrata</taxon>
        <taxon>Euteleostomi</taxon>
        <taxon>Amphibia</taxon>
        <taxon>Gymnophiona</taxon>
        <taxon>Siphonopidae</taxon>
        <taxon>Microcaecilia</taxon>
    </lineage>
</organism>
<comment type="similarity">
    <text evidence="2">Belongs to the TEX28 family.</text>
</comment>
<proteinExistence type="inferred from homology"/>
<evidence type="ECO:0000313" key="10">
    <source>
        <dbReference type="Proteomes" id="UP000515156"/>
    </source>
</evidence>
<sequence>MLTAEKEKIQSSKSERIKKKRWLVKHRQLALRKEDITLTALQPLITPTVQRDITIRVVVLAVQFKKKRWLVKHRQLDTRLSPSTVKRRHQINNASENVTADPEIGPVTDNVSENVIADPEPVDSIKSNSWPLSSHDAPSKTASSSAQKSLTFDHVSQAQADNRALRAHFKQKVLQISEQLRVEQTNREENLAEYLELASKVDQHQAAQAWLAFERRNQRASCAIGQLHRRLQNCQCRLQELEHSRHLGNQAVTQEMQVLLQSHQPTSGKTLSLSPSAIMTADIHLQSTEYRDSITNLPESHSREDPSPTGIFSTTDTPEWEYLSSSAMMDEVAEIKSSKCNLEREQQIMEQRYLADHRLIQNLLKEEQYRHQQLKLKVNDLLDLHETETVNLKQELNDREEKMVYQSNEQTREILEILDSFQARIDKLEQQQSTSQEAPERLSAQMLHSKMINLLFAVLTVLVVCISTVCACILPLVKTRTRTATTLAALVLWAVLWYYWDNVLLVLWDFWLLQLDSLD</sequence>
<dbReference type="InParanoid" id="A0A6P7X617"/>
<evidence type="ECO:0000256" key="6">
    <source>
        <dbReference type="ARBA" id="ARBA00023136"/>
    </source>
</evidence>
<evidence type="ECO:0000256" key="4">
    <source>
        <dbReference type="ARBA" id="ARBA00022989"/>
    </source>
</evidence>
<dbReference type="CTD" id="1527"/>
<feature type="transmembrane region" description="Helical" evidence="9">
    <location>
        <begin position="454"/>
        <end position="477"/>
    </location>
</feature>
<dbReference type="PANTHER" id="PTHR17613:SF10">
    <property type="entry name" value="TESTIS-SPECIFIC PROTEIN TEX28"/>
    <property type="match status" value="1"/>
</dbReference>
<feature type="region of interest" description="Disordered" evidence="8">
    <location>
        <begin position="87"/>
        <end position="148"/>
    </location>
</feature>
<evidence type="ECO:0000256" key="2">
    <source>
        <dbReference type="ARBA" id="ARBA00008108"/>
    </source>
</evidence>
<gene>
    <name evidence="11" type="primary">TEX28</name>
</gene>
<dbReference type="InterPro" id="IPR019394">
    <property type="entry name" value="TEX28/TMCC"/>
</dbReference>
<dbReference type="GO" id="GO:0012505">
    <property type="term" value="C:endomembrane system"/>
    <property type="evidence" value="ECO:0007669"/>
    <property type="project" value="TreeGrafter"/>
</dbReference>
<dbReference type="Pfam" id="PF10267">
    <property type="entry name" value="Tmemb_cc2"/>
    <property type="match status" value="2"/>
</dbReference>
<dbReference type="PANTHER" id="PTHR17613">
    <property type="entry name" value="CEREBRAL PROTEIN-11-RELATED"/>
    <property type="match status" value="1"/>
</dbReference>
<reference evidence="11" key="1">
    <citation type="submission" date="2025-08" db="UniProtKB">
        <authorList>
            <consortium name="RefSeq"/>
        </authorList>
    </citation>
    <scope>IDENTIFICATION</scope>
</reference>
<dbReference type="GO" id="GO:0016020">
    <property type="term" value="C:membrane"/>
    <property type="evidence" value="ECO:0007669"/>
    <property type="project" value="UniProtKB-SubCell"/>
</dbReference>
<feature type="coiled-coil region" evidence="7">
    <location>
        <begin position="382"/>
        <end position="438"/>
    </location>
</feature>
<evidence type="ECO:0000256" key="3">
    <source>
        <dbReference type="ARBA" id="ARBA00022692"/>
    </source>
</evidence>
<dbReference type="GeneID" id="115462010"/>
<evidence type="ECO:0000256" key="5">
    <source>
        <dbReference type="ARBA" id="ARBA00023054"/>
    </source>
</evidence>
<keyword evidence="10" id="KW-1185">Reference proteome</keyword>
<accession>A0A6P7X617</accession>
<dbReference type="KEGG" id="muo:115462010"/>
<name>A0A6P7X617_9AMPH</name>
<feature type="region of interest" description="Disordered" evidence="8">
    <location>
        <begin position="296"/>
        <end position="316"/>
    </location>
</feature>
<comment type="subcellular location">
    <subcellularLocation>
        <location evidence="1">Membrane</location>
    </subcellularLocation>
</comment>
<evidence type="ECO:0000313" key="11">
    <source>
        <dbReference type="RefSeq" id="XP_030047918.1"/>
    </source>
</evidence>
<evidence type="ECO:0000256" key="7">
    <source>
        <dbReference type="SAM" id="Coils"/>
    </source>
</evidence>
<dbReference type="RefSeq" id="XP_030047918.1">
    <property type="nucleotide sequence ID" value="XM_030192058.1"/>
</dbReference>
<evidence type="ECO:0000256" key="1">
    <source>
        <dbReference type="ARBA" id="ARBA00004370"/>
    </source>
</evidence>
<dbReference type="AlphaFoldDB" id="A0A6P7X617"/>
<dbReference type="OrthoDB" id="9047689at2759"/>